<dbReference type="FunFam" id="3.30.1490.20:FF:000010">
    <property type="entry name" value="Phosphoenolpyruvate synthase"/>
    <property type="match status" value="1"/>
</dbReference>
<evidence type="ECO:0000256" key="1">
    <source>
        <dbReference type="ARBA" id="ARBA00022741"/>
    </source>
</evidence>
<comment type="caution">
    <text evidence="5">The sequence shown here is derived from an EMBL/GenBank/DDBJ whole genome shotgun (WGS) entry which is preliminary data.</text>
</comment>
<keyword evidence="1" id="KW-0547">Nucleotide-binding</keyword>
<dbReference type="Gene3D" id="3.50.30.10">
    <property type="entry name" value="Phosphohistidine domain"/>
    <property type="match status" value="1"/>
</dbReference>
<dbReference type="SUPFAM" id="SSF56059">
    <property type="entry name" value="Glutathione synthetase ATP-binding domain-like"/>
    <property type="match status" value="1"/>
</dbReference>
<dbReference type="OrthoDB" id="9765468at2"/>
<dbReference type="NCBIfam" id="NF004878">
    <property type="entry name" value="PRK06241.1-3"/>
    <property type="match status" value="1"/>
</dbReference>
<dbReference type="PANTHER" id="PTHR43615:SF1">
    <property type="entry name" value="PPDK_N DOMAIN-CONTAINING PROTEIN"/>
    <property type="match status" value="1"/>
</dbReference>
<evidence type="ECO:0000313" key="5">
    <source>
        <dbReference type="EMBL" id="MBA4543162.1"/>
    </source>
</evidence>
<dbReference type="EMBL" id="JACEIP010000012">
    <property type="protein sequence ID" value="MBA4543162.1"/>
    <property type="molecule type" value="Genomic_DNA"/>
</dbReference>
<dbReference type="Gene3D" id="3.30.1490.20">
    <property type="entry name" value="ATP-grasp fold, A domain"/>
    <property type="match status" value="1"/>
</dbReference>
<dbReference type="PANTHER" id="PTHR43615">
    <property type="entry name" value="PHOSPHOENOLPYRUVATE SYNTHASE-RELATED"/>
    <property type="match status" value="1"/>
</dbReference>
<dbReference type="NCBIfam" id="NF004877">
    <property type="entry name" value="PRK06241.1-2"/>
    <property type="match status" value="1"/>
</dbReference>
<accession>A0A7W2AHE8</accession>
<gene>
    <name evidence="5" type="ORF">H1164_09640</name>
</gene>
<proteinExistence type="predicted"/>
<dbReference type="Pfam" id="PF01326">
    <property type="entry name" value="PPDK_N"/>
    <property type="match status" value="1"/>
</dbReference>
<evidence type="ECO:0000313" key="6">
    <source>
        <dbReference type="Proteomes" id="UP000530514"/>
    </source>
</evidence>
<dbReference type="InterPro" id="IPR036637">
    <property type="entry name" value="Phosphohistidine_dom_sf"/>
</dbReference>
<protein>
    <submittedName>
        <fullName evidence="5">Phosphoenolpyruvate synthase</fullName>
    </submittedName>
</protein>
<reference evidence="5 6" key="1">
    <citation type="submission" date="2020-07" db="EMBL/GenBank/DDBJ databases">
        <authorList>
            <person name="Feng H."/>
        </authorList>
    </citation>
    <scope>NUCLEOTIDE SEQUENCE [LARGE SCALE GENOMIC DNA]</scope>
    <source>
        <strain evidence="6">s-11</strain>
    </source>
</reference>
<feature type="domain" description="Pyruvate phosphate dikinase AMP/ATP-binding" evidence="4">
    <location>
        <begin position="17"/>
        <end position="313"/>
    </location>
</feature>
<dbReference type="Proteomes" id="UP000530514">
    <property type="component" value="Unassembled WGS sequence"/>
</dbReference>
<keyword evidence="6" id="KW-1185">Reference proteome</keyword>
<feature type="domain" description="PEP-utilising enzyme mobile" evidence="3">
    <location>
        <begin position="816"/>
        <end position="886"/>
    </location>
</feature>
<dbReference type="InterPro" id="IPR008279">
    <property type="entry name" value="PEP-util_enz_mobile_dom"/>
</dbReference>
<organism evidence="5 6">
    <name type="scientific">Thermoactinomyces daqus</name>
    <dbReference type="NCBI Taxonomy" id="1329516"/>
    <lineage>
        <taxon>Bacteria</taxon>
        <taxon>Bacillati</taxon>
        <taxon>Bacillota</taxon>
        <taxon>Bacilli</taxon>
        <taxon>Bacillales</taxon>
        <taxon>Thermoactinomycetaceae</taxon>
        <taxon>Thermoactinomyces</taxon>
    </lineage>
</organism>
<dbReference type="InterPro" id="IPR051549">
    <property type="entry name" value="PEP_Utilizing_Enz"/>
</dbReference>
<dbReference type="SUPFAM" id="SSF52009">
    <property type="entry name" value="Phosphohistidine domain"/>
    <property type="match status" value="1"/>
</dbReference>
<keyword evidence="5" id="KW-0670">Pyruvate</keyword>
<dbReference type="GO" id="GO:0005524">
    <property type="term" value="F:ATP binding"/>
    <property type="evidence" value="ECO:0007669"/>
    <property type="project" value="UniProtKB-KW"/>
</dbReference>
<dbReference type="InterPro" id="IPR002192">
    <property type="entry name" value="PPDK_AMP/ATP-bd"/>
</dbReference>
<name>A0A7W2AHE8_9BACL</name>
<dbReference type="Gene3D" id="3.30.470.20">
    <property type="entry name" value="ATP-grasp fold, B domain"/>
    <property type="match status" value="1"/>
</dbReference>
<sequence length="897" mass="101009">MAGVVMHLHEIDRRNLPEVGGKAANLGELLRAGFPVPEGFCITTEAYRRFIETSEDMKRFFDSLDRLRPGQLEDVRIMGRQIRDHLQSLPIPADLEAEIIGAWEQSGQEHAYAVRSSATAEDLPTASFAGQQDTILNVQGAARLLEAVKRCWASLFTDRAILYRIKNGFAHRTVFLSVMVQKMVMSEVSGILFTADPVSGHRGTISIEAGFGLGEALVSGIVSADLYQVRNGEIVKKQISEKNKVILPARNGGMEVVELSPELGRKQALSDEQILKLAELGKKIECHCGAAQDIEWGLSGDRFFVLQSRPITTLFPLPPHLDGRLRVFCSFGHTQMMTDAMKPLALSVWRTLMPLGRRSGDSRGRMLVEAGGRLYFDPTELMYWKVFRKGLPRSLKSNDELMSDALSRFLAREDFLKEAALYRASKCKMIPLIGIFYFSMLKGYPRLIKTMFSKNLQDVARRAEAAVEKAVARCQNEIFSVNGPERIKRIRARIANWISFYGRELAPGLLAAFVAQRMLLHLGKKWLGEDQAEKIAALNKSLPGNVTSEMGLMIGDLADLLRPYPQLAAYLDRAEDRTFYEGLVLFPGGSEFKKELHRFMERYGMRCPGEIDLTRKRWRESPTMLVPSILSHMRSNEPGEHRKKFNRGKKEAEEAAQEILACLRKKRGGYLKRKWISRLIAVYRNLMGLRELPKYMIIRCFDHYRQAILEEGRFLRERGTIEHEEDLFYLTLDEIIALLENRLEDVARLIAMRKQEFARYEKMTPPRVMTSEGEVITGRRSGVQVPPGALSGIPVSPGLAEGYVKVVRNLEEGNLEKGDILVAPYTDPGWTPLFHSARALIMEAGGLMTHGSVVAREYGIPAVVGIDRATERLKDGQFVRVDGTQGVVEILEQPAKI</sequence>
<dbReference type="GO" id="GO:0016301">
    <property type="term" value="F:kinase activity"/>
    <property type="evidence" value="ECO:0007669"/>
    <property type="project" value="InterPro"/>
</dbReference>
<dbReference type="Pfam" id="PF00391">
    <property type="entry name" value="PEP-utilizers"/>
    <property type="match status" value="1"/>
</dbReference>
<evidence type="ECO:0000259" key="3">
    <source>
        <dbReference type="Pfam" id="PF00391"/>
    </source>
</evidence>
<evidence type="ECO:0000256" key="2">
    <source>
        <dbReference type="ARBA" id="ARBA00022840"/>
    </source>
</evidence>
<keyword evidence="2" id="KW-0067">ATP-binding</keyword>
<dbReference type="InterPro" id="IPR013815">
    <property type="entry name" value="ATP_grasp_subdomain_1"/>
</dbReference>
<evidence type="ECO:0000259" key="4">
    <source>
        <dbReference type="Pfam" id="PF01326"/>
    </source>
</evidence>
<dbReference type="RefSeq" id="WP_033101409.1">
    <property type="nucleotide sequence ID" value="NZ_JACEIP010000012.1"/>
</dbReference>
<dbReference type="AlphaFoldDB" id="A0A7W2AHE8"/>